<organism evidence="2 3">
    <name type="scientific">Streptomyces flaveus</name>
    <dbReference type="NCBI Taxonomy" id="66370"/>
    <lineage>
        <taxon>Bacteria</taxon>
        <taxon>Bacillati</taxon>
        <taxon>Actinomycetota</taxon>
        <taxon>Actinomycetes</taxon>
        <taxon>Kitasatosporales</taxon>
        <taxon>Streptomycetaceae</taxon>
        <taxon>Streptomyces</taxon>
        <taxon>Streptomyces aurantiacus group</taxon>
    </lineage>
</organism>
<reference evidence="2" key="1">
    <citation type="journal article" date="2014" name="Int. J. Syst. Evol. Microbiol.">
        <title>Complete genome sequence of Corynebacterium casei LMG S-19264T (=DSM 44701T), isolated from a smear-ripened cheese.</title>
        <authorList>
            <consortium name="US DOE Joint Genome Institute (JGI-PGF)"/>
            <person name="Walter F."/>
            <person name="Albersmeier A."/>
            <person name="Kalinowski J."/>
            <person name="Ruckert C."/>
        </authorList>
    </citation>
    <scope>NUCLEOTIDE SEQUENCE</scope>
    <source>
        <strain evidence="2">JCM 3035</strain>
    </source>
</reference>
<sequence length="77" mass="8195">MTHTRTHMAREFTGAGARWFKSSYSDGAGNNCVEVADLTDTAYVGIAIRDSKVSQGAALLVGRASFAAFVQGVRQGR</sequence>
<dbReference type="InterPro" id="IPR007278">
    <property type="entry name" value="DUF397"/>
</dbReference>
<dbReference type="Proteomes" id="UP000637788">
    <property type="component" value="Unassembled WGS sequence"/>
</dbReference>
<reference evidence="2" key="2">
    <citation type="submission" date="2020-09" db="EMBL/GenBank/DDBJ databases">
        <authorList>
            <person name="Sun Q."/>
            <person name="Ohkuma M."/>
        </authorList>
    </citation>
    <scope>NUCLEOTIDE SEQUENCE</scope>
    <source>
        <strain evidence="2">JCM 3035</strain>
    </source>
</reference>
<accession>A0A917REC5</accession>
<dbReference type="Pfam" id="PF04149">
    <property type="entry name" value="DUF397"/>
    <property type="match status" value="1"/>
</dbReference>
<protein>
    <recommendedName>
        <fullName evidence="1">DUF397 domain-containing protein</fullName>
    </recommendedName>
</protein>
<feature type="domain" description="DUF397" evidence="1">
    <location>
        <begin position="17"/>
        <end position="74"/>
    </location>
</feature>
<proteinExistence type="predicted"/>
<evidence type="ECO:0000313" key="2">
    <source>
        <dbReference type="EMBL" id="GGL03316.1"/>
    </source>
</evidence>
<dbReference type="RefSeq" id="WP_189326223.1">
    <property type="nucleotide sequence ID" value="NZ_BMPQ01000029.1"/>
</dbReference>
<dbReference type="AlphaFoldDB" id="A0A917REC5"/>
<evidence type="ECO:0000313" key="3">
    <source>
        <dbReference type="Proteomes" id="UP000637788"/>
    </source>
</evidence>
<gene>
    <name evidence="2" type="ORF">GCM10010094_75170</name>
</gene>
<evidence type="ECO:0000259" key="1">
    <source>
        <dbReference type="Pfam" id="PF04149"/>
    </source>
</evidence>
<name>A0A917REC5_9ACTN</name>
<comment type="caution">
    <text evidence="2">The sequence shown here is derived from an EMBL/GenBank/DDBJ whole genome shotgun (WGS) entry which is preliminary data.</text>
</comment>
<dbReference type="EMBL" id="BMPQ01000029">
    <property type="protein sequence ID" value="GGL03316.1"/>
    <property type="molecule type" value="Genomic_DNA"/>
</dbReference>
<keyword evidence="3" id="KW-1185">Reference proteome</keyword>